<proteinExistence type="predicted"/>
<gene>
    <name evidence="4" type="ORF">ENP23_12495</name>
</gene>
<dbReference type="Pfam" id="PF05045">
    <property type="entry name" value="RgpF"/>
    <property type="match status" value="1"/>
</dbReference>
<keyword evidence="1" id="KW-0328">Glycosyltransferase</keyword>
<name>A0A7C1WSC2_9PSED</name>
<evidence type="ECO:0000256" key="1">
    <source>
        <dbReference type="ARBA" id="ARBA00022676"/>
    </source>
</evidence>
<dbReference type="Pfam" id="PF00534">
    <property type="entry name" value="Glycos_transf_1"/>
    <property type="match status" value="1"/>
</dbReference>
<organism evidence="4">
    <name type="scientific">Pseudomonas graminis</name>
    <dbReference type="NCBI Taxonomy" id="158627"/>
    <lineage>
        <taxon>Bacteria</taxon>
        <taxon>Pseudomonadati</taxon>
        <taxon>Pseudomonadota</taxon>
        <taxon>Gammaproteobacteria</taxon>
        <taxon>Pseudomonadales</taxon>
        <taxon>Pseudomonadaceae</taxon>
        <taxon>Pseudomonas</taxon>
    </lineage>
</organism>
<accession>A0A7C1WSC2</accession>
<reference evidence="4" key="1">
    <citation type="journal article" date="2020" name="mSystems">
        <title>Genome- and Community-Level Interaction Insights into Carbon Utilization and Element Cycling Functions of Hydrothermarchaeota in Hydrothermal Sediment.</title>
        <authorList>
            <person name="Zhou Z."/>
            <person name="Liu Y."/>
            <person name="Xu W."/>
            <person name="Pan J."/>
            <person name="Luo Z.H."/>
            <person name="Li M."/>
        </authorList>
    </citation>
    <scope>NUCLEOTIDE SEQUENCE [LARGE SCALE GENOMIC DNA]</scope>
    <source>
        <strain evidence="4">SpSt-200</strain>
    </source>
</reference>
<sequence>MHQHRQDSCHHSRYRVYLLMKLRTRHMSQHTVKVAGQAVVRVKRLAISSSEKFFARAYLYLNKHKIEFDPDFYLARYSDLSSAGIDPYCHFVFHGRNEGRIGKAPKLDKHDEIAALDKTRETILIVSHEASRTGAPVLSLNLVTRFLPRYNVIAMVLGGGDLRPHFEETDAILLDFSGLRTSPEHAKYLVSQLCELRAIKFAIINSVESRVVLPGLAANFVPTISLIHEFSAYIRPKTAFLETMFWSTETVFSSNVIHQSAITEFPILAESPVHILPQGRCDVRFGGGDTAPWSDSEYKLHDTLERLKKDGKQIVLGAGMVQLRKGVDLFIDCALRVFELNSMENCHFVWIGSGYSPDHDVQYSAYLHDQILRAGLQDHITFLPETSAIQIAYDHAAAVLITSRLDPLPNVAIDAMCSGIPVLCFDRTTGIADFLEQCGMSEACVARYLHVPDLANKVISLLASPERQREIGNILRENALKVFSMDNYIQGLSDIAATAVLHAAQEKTDFKIITDSGIYREDYVVRHMRAGNSHDTLRTYVRAWASGVEKRKVFPGFHPGIYADKSPDYRHKQDPLASFLQNGRPEGQWATEVLSPDTPVPVANGLLKTALHVHVYYDDLFQTLMNCLGINKVRPDLFISVPNDDVKRSVELICRNYDGVVRAIETVPNRGRDIGPFLSAFNGEHLSNYDVVGHLHTKKTKDLADSSVGQIWYNFLLENLLGRTRPMADVILGKMAANAKIGMVFADDPNVVGWDANLPYASWFSEKLGILELPDSITFPIGTMFWARTEALRSLIDLGLTWEDYPEEPLPYDGSILHALERLFPTIIEAQGFDISLTNVRHVTR</sequence>
<evidence type="ECO:0000313" key="4">
    <source>
        <dbReference type="EMBL" id="HEF26585.1"/>
    </source>
</evidence>
<evidence type="ECO:0000256" key="2">
    <source>
        <dbReference type="ARBA" id="ARBA00022679"/>
    </source>
</evidence>
<dbReference type="PANTHER" id="PTHR12526:SF629">
    <property type="entry name" value="TEICHURONIC ACID BIOSYNTHESIS GLYCOSYLTRANSFERASE TUAH-RELATED"/>
    <property type="match status" value="1"/>
</dbReference>
<protein>
    <submittedName>
        <fullName evidence="4">Glycosyltransferase</fullName>
    </submittedName>
</protein>
<dbReference type="GO" id="GO:0016757">
    <property type="term" value="F:glycosyltransferase activity"/>
    <property type="evidence" value="ECO:0007669"/>
    <property type="project" value="UniProtKB-KW"/>
</dbReference>
<dbReference type="SUPFAM" id="SSF53756">
    <property type="entry name" value="UDP-Glycosyltransferase/glycogen phosphorylase"/>
    <property type="match status" value="1"/>
</dbReference>
<dbReference type="InterPro" id="IPR007739">
    <property type="entry name" value="RgpF"/>
</dbReference>
<dbReference type="EMBL" id="DSIN01000022">
    <property type="protein sequence ID" value="HEF26585.1"/>
    <property type="molecule type" value="Genomic_DNA"/>
</dbReference>
<evidence type="ECO:0000259" key="3">
    <source>
        <dbReference type="Pfam" id="PF00534"/>
    </source>
</evidence>
<dbReference type="Gene3D" id="3.40.50.2000">
    <property type="entry name" value="Glycogen Phosphorylase B"/>
    <property type="match status" value="1"/>
</dbReference>
<dbReference type="CDD" id="cd03801">
    <property type="entry name" value="GT4_PimA-like"/>
    <property type="match status" value="1"/>
</dbReference>
<dbReference type="AlphaFoldDB" id="A0A7C1WSC2"/>
<feature type="domain" description="Glycosyl transferase family 1" evidence="3">
    <location>
        <begin position="307"/>
        <end position="473"/>
    </location>
</feature>
<comment type="caution">
    <text evidence="4">The sequence shown here is derived from an EMBL/GenBank/DDBJ whole genome shotgun (WGS) entry which is preliminary data.</text>
</comment>
<dbReference type="PANTHER" id="PTHR12526">
    <property type="entry name" value="GLYCOSYLTRANSFERASE"/>
    <property type="match status" value="1"/>
</dbReference>
<keyword evidence="2 4" id="KW-0808">Transferase</keyword>
<dbReference type="InterPro" id="IPR001296">
    <property type="entry name" value="Glyco_trans_1"/>
</dbReference>
<dbReference type="GO" id="GO:1901135">
    <property type="term" value="P:carbohydrate derivative metabolic process"/>
    <property type="evidence" value="ECO:0007669"/>
    <property type="project" value="UniProtKB-ARBA"/>
</dbReference>